<dbReference type="AlphaFoldDB" id="A0AA38S4F4"/>
<feature type="region of interest" description="Disordered" evidence="4">
    <location>
        <begin position="1"/>
        <end position="38"/>
    </location>
</feature>
<dbReference type="InterPro" id="IPR006676">
    <property type="entry name" value="tRNA_splic"/>
</dbReference>
<feature type="compositionally biased region" description="Low complexity" evidence="4">
    <location>
        <begin position="14"/>
        <end position="25"/>
    </location>
</feature>
<evidence type="ECO:0000313" key="7">
    <source>
        <dbReference type="Proteomes" id="UP001174691"/>
    </source>
</evidence>
<evidence type="ECO:0000256" key="1">
    <source>
        <dbReference type="ARBA" id="ARBA00008078"/>
    </source>
</evidence>
<name>A0AA38S4F4_9PEZI</name>
<keyword evidence="6" id="KW-0540">Nuclease</keyword>
<dbReference type="GO" id="GO:0000379">
    <property type="term" value="P:tRNA-type intron splice site recognition and cleavage"/>
    <property type="evidence" value="ECO:0007669"/>
    <property type="project" value="TreeGrafter"/>
</dbReference>
<feature type="compositionally biased region" description="Polar residues" evidence="4">
    <location>
        <begin position="595"/>
        <end position="605"/>
    </location>
</feature>
<organism evidence="6 7">
    <name type="scientific">Coniochaeta hoffmannii</name>
    <dbReference type="NCBI Taxonomy" id="91930"/>
    <lineage>
        <taxon>Eukaryota</taxon>
        <taxon>Fungi</taxon>
        <taxon>Dikarya</taxon>
        <taxon>Ascomycota</taxon>
        <taxon>Pezizomycotina</taxon>
        <taxon>Sordariomycetes</taxon>
        <taxon>Sordariomycetidae</taxon>
        <taxon>Coniochaetales</taxon>
        <taxon>Coniochaetaceae</taxon>
        <taxon>Coniochaeta</taxon>
    </lineage>
</organism>
<dbReference type="GO" id="GO:0005737">
    <property type="term" value="C:cytoplasm"/>
    <property type="evidence" value="ECO:0007669"/>
    <property type="project" value="TreeGrafter"/>
</dbReference>
<feature type="region of interest" description="Disordered" evidence="4">
    <location>
        <begin position="135"/>
        <end position="201"/>
    </location>
</feature>
<feature type="compositionally biased region" description="Basic and acidic residues" evidence="4">
    <location>
        <begin position="135"/>
        <end position="176"/>
    </location>
</feature>
<dbReference type="GO" id="GO:0000213">
    <property type="term" value="F:tRNA-intron lyase activity"/>
    <property type="evidence" value="ECO:0007669"/>
    <property type="project" value="UniProtKB-EC"/>
</dbReference>
<dbReference type="PANTHER" id="PTHR21227:SF0">
    <property type="entry name" value="TRNA-SPLICING ENDONUCLEASE SUBUNIT SEN2"/>
    <property type="match status" value="1"/>
</dbReference>
<dbReference type="GO" id="GO:0003676">
    <property type="term" value="F:nucleic acid binding"/>
    <property type="evidence" value="ECO:0007669"/>
    <property type="project" value="InterPro"/>
</dbReference>
<dbReference type="InterPro" id="IPR011856">
    <property type="entry name" value="tRNA_endonuc-like_dom_sf"/>
</dbReference>
<evidence type="ECO:0000259" key="5">
    <source>
        <dbReference type="Pfam" id="PF01974"/>
    </source>
</evidence>
<keyword evidence="6" id="KW-0378">Hydrolase</keyword>
<protein>
    <recommendedName>
        <fullName evidence="2">tRNA-intron lyase</fullName>
        <ecNumber evidence="2">4.6.1.16</ecNumber>
    </recommendedName>
</protein>
<comment type="similarity">
    <text evidence="1">Belongs to the tRNA-intron endonuclease family.</text>
</comment>
<evidence type="ECO:0000256" key="4">
    <source>
        <dbReference type="SAM" id="MobiDB-lite"/>
    </source>
</evidence>
<dbReference type="CDD" id="cd22363">
    <property type="entry name" value="tRNA-intron_lyase_C"/>
    <property type="match status" value="1"/>
</dbReference>
<dbReference type="Proteomes" id="UP001174691">
    <property type="component" value="Unassembled WGS sequence"/>
</dbReference>
<evidence type="ECO:0000256" key="2">
    <source>
        <dbReference type="ARBA" id="ARBA00012573"/>
    </source>
</evidence>
<gene>
    <name evidence="6" type="ORF">NKR19_g3014</name>
</gene>
<dbReference type="PANTHER" id="PTHR21227">
    <property type="entry name" value="TRNA-SPLICING ENDONUCLEASE SUBUNIT SEN2"/>
    <property type="match status" value="1"/>
</dbReference>
<feature type="domain" description="tRNA intron endonuclease catalytic" evidence="5">
    <location>
        <begin position="708"/>
        <end position="797"/>
    </location>
</feature>
<comment type="catalytic activity">
    <reaction evidence="3">
        <text>pretRNA = a 3'-half-tRNA molecule with a 5'-OH end + a 5'-half-tRNA molecule with a 2',3'-cyclic phosphate end + an intron with a 2',3'-cyclic phosphate and a 5'-hydroxyl terminus.</text>
        <dbReference type="EC" id="4.6.1.16"/>
    </reaction>
</comment>
<dbReference type="Gene3D" id="3.40.1350.10">
    <property type="match status" value="1"/>
</dbReference>
<feature type="region of interest" description="Disordered" evidence="4">
    <location>
        <begin position="409"/>
        <end position="435"/>
    </location>
</feature>
<feature type="region of interest" description="Disordered" evidence="4">
    <location>
        <begin position="550"/>
        <end position="643"/>
    </location>
</feature>
<feature type="compositionally biased region" description="Polar residues" evidence="4">
    <location>
        <begin position="568"/>
        <end position="579"/>
    </location>
</feature>
<feature type="compositionally biased region" description="Polar residues" evidence="4">
    <location>
        <begin position="1"/>
        <end position="13"/>
    </location>
</feature>
<accession>A0AA38S4F4</accession>
<evidence type="ECO:0000256" key="3">
    <source>
        <dbReference type="ARBA" id="ARBA00034031"/>
    </source>
</evidence>
<keyword evidence="7" id="KW-1185">Reference proteome</keyword>
<dbReference type="Pfam" id="PF01974">
    <property type="entry name" value="tRNA_int_endo"/>
    <property type="match status" value="1"/>
</dbReference>
<keyword evidence="6" id="KW-0255">Endonuclease</keyword>
<dbReference type="InterPro" id="IPR036167">
    <property type="entry name" value="tRNA_intron_Endo_cat-like_sf"/>
</dbReference>
<comment type="caution">
    <text evidence="6">The sequence shown here is derived from an EMBL/GenBank/DDBJ whole genome shotgun (WGS) entry which is preliminary data.</text>
</comment>
<dbReference type="InterPro" id="IPR006677">
    <property type="entry name" value="tRNA_intron_Endonuc_cat-like"/>
</dbReference>
<feature type="compositionally biased region" description="Low complexity" evidence="4">
    <location>
        <begin position="187"/>
        <end position="201"/>
    </location>
</feature>
<dbReference type="EMBL" id="JANBVN010000032">
    <property type="protein sequence ID" value="KAJ9160653.1"/>
    <property type="molecule type" value="Genomic_DNA"/>
</dbReference>
<evidence type="ECO:0000313" key="6">
    <source>
        <dbReference type="EMBL" id="KAJ9160653.1"/>
    </source>
</evidence>
<sequence>MADSATTIPSSNMEEAAPPTEVTAESRPRPRQRGPPLNQIYALPAPIRTFPLPSFYPNNPISLFHLVYAWVKQALSPPPAEPSIIHTGIWDPASRSVHITDHAAVRALWEQGFYGKGSLSRSEPNWLKREQIRRGAVEGDVSEQRTAQRREERRQVKWERARTEQEALERTRREEAQLIADGDGNSTTDTATVSAAAPARQAEPELLTAKLESRGLLDEAILPEPSPVEAMADAFIDAVEEAVFDGPVAALTNADGKPYTALNGAAQEPGTQETKPGKLGTPDPVITDPKVRAASPGASPVAVSDAPVILETPLLLWKAPVGPLELLALPNCALSLPTATSIPPELTTKGRNQPAVIRKAPVGPLELLALPNSAAELLAGFRVTTVVEHAEVEQTVTVTDVEEAELDLPTSTAPAQAPAQGIVSKPVEPAPRSKSPVGPLELLALPNCLPVPQKRPAQSSGLNGAMANGIKPASSLTLPNGGPIQKAGTQDADASTVLPRQPVKTDAAGDESSRTNGHNHLNDHTNGPIFGDLTVGPVISEVAGSKRTIAVPDGPVEQPLKRRRKSVRFSTTVESTTFLHSDPPNPDRTADAKCNGTTATVSPVSTPREAALIPEEASAPEEKQSSKAAAQPASLQTSAVPDATPEIENKEHLQLSAEEAFFLSYGIGALSILNPDTRLPIPQEQLLALFRSHSYFPPRQDLGPNDPFLVHYAVYHHFRSLGWVPRHGIKFGVDWMLYTRGPVFDHAEFGLIVLPAYSHSWWKKKGVEVPRKSWHWLHGVNRVLSHVLKSLVLVYVDVPPPHVFDAAMAAGGVSAALKEYKVREFMVRRWSSNRNR</sequence>
<dbReference type="GO" id="GO:0000214">
    <property type="term" value="C:tRNA-intron endonuclease complex"/>
    <property type="evidence" value="ECO:0007669"/>
    <property type="project" value="TreeGrafter"/>
</dbReference>
<reference evidence="6" key="1">
    <citation type="submission" date="2022-07" db="EMBL/GenBank/DDBJ databases">
        <title>Fungi with potential for degradation of polypropylene.</title>
        <authorList>
            <person name="Gostincar C."/>
        </authorList>
    </citation>
    <scope>NUCLEOTIDE SEQUENCE</scope>
    <source>
        <strain evidence="6">EXF-13287</strain>
    </source>
</reference>
<feature type="region of interest" description="Disordered" evidence="4">
    <location>
        <begin position="473"/>
        <end position="529"/>
    </location>
</feature>
<dbReference type="EC" id="4.6.1.16" evidence="2"/>
<dbReference type="SUPFAM" id="SSF53032">
    <property type="entry name" value="tRNA-intron endonuclease catalytic domain-like"/>
    <property type="match status" value="1"/>
</dbReference>
<proteinExistence type="inferred from homology"/>
<feature type="region of interest" description="Disordered" evidence="4">
    <location>
        <begin position="261"/>
        <end position="282"/>
    </location>
</feature>